<dbReference type="Pfam" id="PF15246">
    <property type="entry name" value="NCKAP5"/>
    <property type="match status" value="2"/>
</dbReference>
<dbReference type="EMBL" id="WKFB01000020">
    <property type="protein sequence ID" value="KAF6738669.1"/>
    <property type="molecule type" value="Genomic_DNA"/>
</dbReference>
<sequence length="1815" mass="198083">MSSNTLGRHLVACLLNISEARRKDLVETVARAALYNTEGVKREGTTVLNIFNDYDYNRSVITIVACVDSIREAVLSACVKACCLIDMSAHTGVHPCLGAVDLIPIYPLGEEVGVEHCAQEARAVAQGLTERVQGASAFLFGWADSRLQRGLAQRRKEMGWFKKTPDMKAVRPDVGPQPQKRYGLTGVGASPYVMNCNITIDTQDISVGRSIATAIRESTPGGLPGVQVLALPHEGTVEIACNVESVKGDPPCHLAAEPWPSFTIDGQKYCHPPASLITARVAELAGRQGVGLKGTALDGWNGTDPDCGIVVVCRAPLLLRSANVKVCDGSLQRPLSLLTLLIFVSTDTQATPQSLSHKHNPQLESRTSEFGEKGEGESLSRVDGRCMEETVRTLLQNQDTMEGPKVDPLDLMKAYKDKLLEEMWKQQDSLEGPTATAAEMTASPEAGGGSEGNSEDSNPLLERLRALEAENSALSLENDNQRKQYERCLDEVANQVVQALLTQKDLKEECVKLRTRVFDLEQQNRILSVLFQQRVKMSAVPISQEGQRNGKAGIPSGRWPSLLSLTCPRSSGSGSSSELSLSSACSEFSTGSHTWAEGRGSSKQSASSRDKRLSNGSVSSNHSAPTEQKDLGWKEGHILKGLKRLQMSNSKDASLLASEPHCKDCMTSNEGIYSLGVKCGQQGIVAKQGVPSNKPLKGKSEATTLDSDDPDEDSARESRDKPLKERLCLGKLDLGNKDNFQEDSLGRSGTSGLFPSPGSDKFLFLEGPSVKLGVSPSDSLTHLEETNTNSLEKHRTSSLNFSDRNNNQERYSERKSRLDDNKRQQEINSHKQVEAVSNGVDLSIQHAAMRALSSMNDSRQRSSSVEVPHCREEAHQAESETKNSTILESPQRKPLPPLCDSARKAFILRSKSADGGQEKLKHSPLHQKLIKGQRTKGQTNQNSSGHSVSSKRTNVNKPYGSCQETLSKSEEDEDSTISSSSKSAENIQQGSPLASPVKQSKVVKTSGINEGSKSPARSSLHISRLSSSDSVEESIYDNLPCSPRKQRRQDQHGEVSQTEPRSPSPPPTPGQSTSIILTSNSDNKNQKSSGKQTPTAMKTQPNEFFSSSQAQIPDPLKDNQQTAQQRGAECKPLKDIPANISHTHKPPVPIQESQPPESVCTHRNAPCLGENASAAMFPHPSILQRSQQSISEPKLSEFMPPVYSNIYYHGNAHNPPSSSSRPMKRTFPANAKSHETIAGQDTSTFLVFGRQHKDDLKSGQTFQTFTCDPQAAHDCGAHDKAHRKIETRCSSLDSEPVRPVATDSSMVLDWGFDEEGWLFKRSVSVSTRPIFKPVMGMNGAKARSQSFGARYMDRPSFNRSGKVRTQIKTHSGSSLNSLGDVLPGSMSCSSSYHCPMNRSLLNNFLIEEGLTVPTHLGSSSERLQSLKLQREQARRLQIEQQFSSAFGEPVSEEPERQSTITTIEEKVMLGIEENLHKSQEQERTNEIKQKSGSSLANWFGFRKSKLPAPSSKKAEPLKVKEEKREQKITSLLGGKNTKSDKKKERRKSDGKDSSVGRRESHDAVRACISMPCPGMSLSEIQGHSNVIGDPKLQMSLRADDDKGSTAKNVPKDAVIGSGCKTRTLDSGIGTIPLPESCSFFSSILHLLPKSSSTPEQSLISPSVPGSSSKDVSPSPLPRWRVPSGFKDSSHAGVPSSMSDSSMTHIPSVPFPSVAFLQPLQPSSEPFLTTASLCDSQSRLSRPTQGGVEPKKMTNIKSKGHVTPGQQKDQTRLQLANCKMQQIHLKDKVKIVLFHAPRVIISFSFWRHSRQSKETV</sequence>
<feature type="region of interest" description="Disordered" evidence="2">
    <location>
        <begin position="351"/>
        <end position="381"/>
    </location>
</feature>
<dbReference type="SUPFAM" id="SSF55116">
    <property type="entry name" value="Formiminotransferase domain of formiminotransferase-cyclodeaminase"/>
    <property type="match status" value="1"/>
</dbReference>
<dbReference type="InterPro" id="IPR032769">
    <property type="entry name" value="NCKAP5_C"/>
</dbReference>
<feature type="compositionally biased region" description="Basic and acidic residues" evidence="2">
    <location>
        <begin position="1537"/>
        <end position="1562"/>
    </location>
</feature>
<feature type="region of interest" description="Disordered" evidence="2">
    <location>
        <begin position="1505"/>
        <end position="1562"/>
    </location>
</feature>
<feature type="region of interest" description="Disordered" evidence="2">
    <location>
        <begin position="912"/>
        <end position="1128"/>
    </location>
</feature>
<feature type="compositionally biased region" description="Basic and acidic residues" evidence="2">
    <location>
        <begin position="366"/>
        <end position="381"/>
    </location>
</feature>
<evidence type="ECO:0000256" key="1">
    <source>
        <dbReference type="SAM" id="Coils"/>
    </source>
</evidence>
<feature type="compositionally biased region" description="Basic and acidic residues" evidence="2">
    <location>
        <begin position="1512"/>
        <end position="1527"/>
    </location>
</feature>
<feature type="compositionally biased region" description="Polar residues" evidence="2">
    <location>
        <begin position="935"/>
        <end position="966"/>
    </location>
</feature>
<feature type="compositionally biased region" description="Polar residues" evidence="2">
    <location>
        <begin position="614"/>
        <end position="626"/>
    </location>
</feature>
<dbReference type="InterPro" id="IPR037064">
    <property type="entry name" value="Formiminotransferase_N_sf"/>
</dbReference>
<dbReference type="Pfam" id="PF07837">
    <property type="entry name" value="FTCD_N"/>
    <property type="match status" value="1"/>
</dbReference>
<feature type="compositionally biased region" description="Polar residues" evidence="2">
    <location>
        <begin position="1002"/>
        <end position="1016"/>
    </location>
</feature>
<dbReference type="InterPro" id="IPR022384">
    <property type="entry name" value="FormiminoTrfase_cat_dom_sf"/>
</dbReference>
<keyword evidence="1" id="KW-0175">Coiled coil</keyword>
<dbReference type="GO" id="GO:0007019">
    <property type="term" value="P:microtubule depolymerization"/>
    <property type="evidence" value="ECO:0007669"/>
    <property type="project" value="TreeGrafter"/>
</dbReference>
<dbReference type="InterPro" id="IPR012886">
    <property type="entry name" value="Formiminotransferase_N"/>
</dbReference>
<dbReference type="GO" id="GO:0001578">
    <property type="term" value="P:microtubule bundle formation"/>
    <property type="evidence" value="ECO:0007669"/>
    <property type="project" value="TreeGrafter"/>
</dbReference>
<dbReference type="SMART" id="SM01222">
    <property type="entry name" value="FTCD_N"/>
    <property type="match status" value="1"/>
</dbReference>
<feature type="region of interest" description="Disordered" evidence="2">
    <location>
        <begin position="773"/>
        <end position="834"/>
    </location>
</feature>
<feature type="compositionally biased region" description="Low complexity" evidence="2">
    <location>
        <begin position="1017"/>
        <end position="1029"/>
    </location>
</feature>
<reference evidence="4" key="1">
    <citation type="journal article" name="BMC Genomics">
        <title>Long-read sequencing and de novo genome assembly of marine medaka (Oryzias melastigma).</title>
        <authorList>
            <person name="Liang P."/>
            <person name="Saqib H.S.A."/>
            <person name="Ni X."/>
            <person name="Shen Y."/>
        </authorList>
    </citation>
    <scope>NUCLEOTIDE SEQUENCE</scope>
    <source>
        <strain evidence="4">Bigg-433</strain>
    </source>
</reference>
<feature type="compositionally biased region" description="Basic and acidic residues" evidence="2">
    <location>
        <begin position="868"/>
        <end position="881"/>
    </location>
</feature>
<protein>
    <submittedName>
        <fullName evidence="4">Nck-associated protein 5</fullName>
    </submittedName>
</protein>
<feature type="compositionally biased region" description="Basic and acidic residues" evidence="2">
    <location>
        <begin position="713"/>
        <end position="724"/>
    </location>
</feature>
<comment type="caution">
    <text evidence="4">The sequence shown here is derived from an EMBL/GenBank/DDBJ whole genome shotgun (WGS) entry which is preliminary data.</text>
</comment>
<dbReference type="GO" id="GO:0005542">
    <property type="term" value="F:folic acid binding"/>
    <property type="evidence" value="ECO:0007669"/>
    <property type="project" value="InterPro"/>
</dbReference>
<feature type="compositionally biased region" description="Low complexity" evidence="2">
    <location>
        <begin position="1657"/>
        <end position="1673"/>
    </location>
</feature>
<dbReference type="Gene3D" id="3.30.990.10">
    <property type="entry name" value="Formiminotransferase, N-terminal subdomain"/>
    <property type="match status" value="1"/>
</dbReference>
<feature type="compositionally biased region" description="Basic and acidic residues" evidence="2">
    <location>
        <begin position="781"/>
        <end position="795"/>
    </location>
</feature>
<accession>A0A834L1W3</accession>
<organism evidence="4 5">
    <name type="scientific">Oryzias melastigma</name>
    <name type="common">Marine medaka</name>
    <dbReference type="NCBI Taxonomy" id="30732"/>
    <lineage>
        <taxon>Eukaryota</taxon>
        <taxon>Metazoa</taxon>
        <taxon>Chordata</taxon>
        <taxon>Craniata</taxon>
        <taxon>Vertebrata</taxon>
        <taxon>Euteleostomi</taxon>
        <taxon>Actinopterygii</taxon>
        <taxon>Neopterygii</taxon>
        <taxon>Teleostei</taxon>
        <taxon>Neoteleostei</taxon>
        <taxon>Acanthomorphata</taxon>
        <taxon>Ovalentaria</taxon>
        <taxon>Atherinomorphae</taxon>
        <taxon>Beloniformes</taxon>
        <taxon>Adrianichthyidae</taxon>
        <taxon>Oryziinae</taxon>
        <taxon>Oryzias</taxon>
    </lineage>
</organism>
<dbReference type="GO" id="GO:0016740">
    <property type="term" value="F:transferase activity"/>
    <property type="evidence" value="ECO:0007669"/>
    <property type="project" value="InterPro"/>
</dbReference>
<dbReference type="Proteomes" id="UP000646548">
    <property type="component" value="Unassembled WGS sequence"/>
</dbReference>
<dbReference type="GO" id="GO:0035371">
    <property type="term" value="C:microtubule plus-end"/>
    <property type="evidence" value="ECO:0007669"/>
    <property type="project" value="TreeGrafter"/>
</dbReference>
<feature type="compositionally biased region" description="Low complexity" evidence="2">
    <location>
        <begin position="976"/>
        <end position="985"/>
    </location>
</feature>
<evidence type="ECO:0000256" key="2">
    <source>
        <dbReference type="SAM" id="MobiDB-lite"/>
    </source>
</evidence>
<feature type="region of interest" description="Disordered" evidence="2">
    <location>
        <begin position="591"/>
        <end position="632"/>
    </location>
</feature>
<feature type="compositionally biased region" description="Basic residues" evidence="2">
    <location>
        <begin position="922"/>
        <end position="934"/>
    </location>
</feature>
<dbReference type="PANTHER" id="PTHR21740:SF0">
    <property type="entry name" value="NCK-ASSOCIATED PROTEIN 5"/>
    <property type="match status" value="1"/>
</dbReference>
<feature type="compositionally biased region" description="Polar residues" evidence="2">
    <location>
        <begin position="1075"/>
        <end position="1111"/>
    </location>
</feature>
<feature type="region of interest" description="Disordered" evidence="2">
    <location>
        <begin position="1734"/>
        <end position="1768"/>
    </location>
</feature>
<feature type="region of interest" description="Disordered" evidence="2">
    <location>
        <begin position="854"/>
        <end position="898"/>
    </location>
</feature>
<feature type="coiled-coil region" evidence="1">
    <location>
        <begin position="464"/>
        <end position="523"/>
    </location>
</feature>
<feature type="domain" description="Formiminotransferase N-terminal subdomain" evidence="3">
    <location>
        <begin position="9"/>
        <end position="191"/>
    </location>
</feature>
<dbReference type="InterPro" id="IPR026163">
    <property type="entry name" value="Nckap5l"/>
</dbReference>
<feature type="compositionally biased region" description="Low complexity" evidence="2">
    <location>
        <begin position="854"/>
        <end position="864"/>
    </location>
</feature>
<evidence type="ECO:0000259" key="3">
    <source>
        <dbReference type="SMART" id="SM01222"/>
    </source>
</evidence>
<feature type="region of interest" description="Disordered" evidence="2">
    <location>
        <begin position="1140"/>
        <end position="1161"/>
    </location>
</feature>
<feature type="region of interest" description="Disordered" evidence="2">
    <location>
        <begin position="1651"/>
        <end position="1702"/>
    </location>
</feature>
<proteinExistence type="predicted"/>
<feature type="region of interest" description="Disordered" evidence="2">
    <location>
        <begin position="688"/>
        <end position="724"/>
    </location>
</feature>
<feature type="compositionally biased region" description="Basic and acidic residues" evidence="2">
    <location>
        <begin position="806"/>
        <end position="833"/>
    </location>
</feature>
<evidence type="ECO:0000313" key="5">
    <source>
        <dbReference type="Proteomes" id="UP000646548"/>
    </source>
</evidence>
<feature type="compositionally biased region" description="Polar residues" evidence="2">
    <location>
        <begin position="1734"/>
        <end position="1743"/>
    </location>
</feature>
<dbReference type="PANTHER" id="PTHR21740">
    <property type="entry name" value="NCK-ASSOCIATED PROTEIN 5"/>
    <property type="match status" value="1"/>
</dbReference>
<name>A0A834L1W3_ORYME</name>
<gene>
    <name evidence="4" type="ORF">FQA47_006260</name>
</gene>
<evidence type="ECO:0000313" key="4">
    <source>
        <dbReference type="EMBL" id="KAF6738669.1"/>
    </source>
</evidence>